<dbReference type="InterPro" id="IPR031322">
    <property type="entry name" value="Shikimate/glucono_kinase"/>
</dbReference>
<evidence type="ECO:0000256" key="10">
    <source>
        <dbReference type="ARBA" id="ARBA00048567"/>
    </source>
</evidence>
<evidence type="ECO:0000256" key="2">
    <source>
        <dbReference type="ARBA" id="ARBA00006997"/>
    </source>
</evidence>
<keyword evidence="8 11" id="KW-0067">ATP-binding</keyword>
<dbReference type="InterPro" id="IPR027417">
    <property type="entry name" value="P-loop_NTPase"/>
</dbReference>
<comment type="caution">
    <text evidence="11">Lacks conserved residue(s) required for the propagation of feature annotation.</text>
</comment>
<reference evidence="12 13" key="1">
    <citation type="submission" date="2019-02" db="EMBL/GenBank/DDBJ databases">
        <title>Genomic Encyclopedia of Type Strains, Phase IV (KMG-IV): sequencing the most valuable type-strain genomes for metagenomic binning, comparative biology and taxonomic classification.</title>
        <authorList>
            <person name="Goeker M."/>
        </authorList>
    </citation>
    <scope>NUCLEOTIDE SEQUENCE [LARGE SCALE GENOMIC DNA]</scope>
    <source>
        <strain evidence="12 13">DSM 21223</strain>
    </source>
</reference>
<organism evidence="12 13">
    <name type="scientific">Azospira oryzae</name>
    <dbReference type="NCBI Taxonomy" id="146939"/>
    <lineage>
        <taxon>Bacteria</taxon>
        <taxon>Pseudomonadati</taxon>
        <taxon>Pseudomonadota</taxon>
        <taxon>Betaproteobacteria</taxon>
        <taxon>Rhodocyclales</taxon>
        <taxon>Rhodocyclaceae</taxon>
        <taxon>Azospira</taxon>
    </lineage>
</organism>
<keyword evidence="5 11" id="KW-0808">Transferase</keyword>
<comment type="pathway">
    <text evidence="1 11">Metabolic intermediate biosynthesis; chorismate biosynthesis; chorismate from D-erythrose 4-phosphate and phosphoenolpyruvate: step 5/7.</text>
</comment>
<feature type="binding site" evidence="11">
    <location>
        <position position="61"/>
    </location>
    <ligand>
        <name>substrate</name>
    </ligand>
</feature>
<accession>A0ABY0IQ19</accession>
<feature type="binding site" evidence="11">
    <location>
        <position position="19"/>
    </location>
    <ligand>
        <name>Mg(2+)</name>
        <dbReference type="ChEBI" id="CHEBI:18420"/>
    </ligand>
</feature>
<evidence type="ECO:0000256" key="9">
    <source>
        <dbReference type="ARBA" id="ARBA00023141"/>
    </source>
</evidence>
<feature type="binding site" evidence="11">
    <location>
        <begin position="15"/>
        <end position="20"/>
    </location>
    <ligand>
        <name>ATP</name>
        <dbReference type="ChEBI" id="CHEBI:30616"/>
    </ligand>
</feature>
<dbReference type="EMBL" id="SHKM01000002">
    <property type="protein sequence ID" value="RZT76186.1"/>
    <property type="molecule type" value="Genomic_DNA"/>
</dbReference>
<dbReference type="EC" id="2.7.1.71" evidence="3 11"/>
<sequence length="190" mass="20599">MKTKQDNIILVGLMGAGKTTIGRLLAKRLGKRFVDSDHEVESRTGVSIPVIFEIEGEAGFRKRESMVIEDLSRESGLVMATGGGVVLSPENREAIKAGGFVVYLCAPPELLYARTRNDRNRPLLQVADPLGRLRQLYVQRDPLYREVADMVIDASSHSANASVQLLLRVAQSAPLVGVEPAPAPPTPSTP</sequence>
<keyword evidence="4 11" id="KW-0028">Amino-acid biosynthesis</keyword>
<comment type="similarity">
    <text evidence="2 11">Belongs to the shikimate kinase family.</text>
</comment>
<comment type="subcellular location">
    <subcellularLocation>
        <location evidence="11">Cytoplasm</location>
    </subcellularLocation>
</comment>
<comment type="subunit">
    <text evidence="11">Monomer.</text>
</comment>
<comment type="catalytic activity">
    <reaction evidence="10 11">
        <text>shikimate + ATP = 3-phosphoshikimate + ADP + H(+)</text>
        <dbReference type="Rhea" id="RHEA:13121"/>
        <dbReference type="ChEBI" id="CHEBI:15378"/>
        <dbReference type="ChEBI" id="CHEBI:30616"/>
        <dbReference type="ChEBI" id="CHEBI:36208"/>
        <dbReference type="ChEBI" id="CHEBI:145989"/>
        <dbReference type="ChEBI" id="CHEBI:456216"/>
        <dbReference type="EC" id="2.7.1.71"/>
    </reaction>
</comment>
<dbReference type="RefSeq" id="WP_130459458.1">
    <property type="nucleotide sequence ID" value="NZ_SHKM01000002.1"/>
</dbReference>
<evidence type="ECO:0000256" key="7">
    <source>
        <dbReference type="ARBA" id="ARBA00022777"/>
    </source>
</evidence>
<keyword evidence="6 11" id="KW-0547">Nucleotide-binding</keyword>
<keyword evidence="11" id="KW-0460">Magnesium</keyword>
<proteinExistence type="inferred from homology"/>
<dbReference type="PRINTS" id="PR01100">
    <property type="entry name" value="SHIKIMTKNASE"/>
</dbReference>
<feature type="binding site" evidence="11">
    <location>
        <position position="140"/>
    </location>
    <ligand>
        <name>substrate</name>
    </ligand>
</feature>
<dbReference type="Gene3D" id="3.40.50.300">
    <property type="entry name" value="P-loop containing nucleotide triphosphate hydrolases"/>
    <property type="match status" value="1"/>
</dbReference>
<evidence type="ECO:0000256" key="11">
    <source>
        <dbReference type="HAMAP-Rule" id="MF_00109"/>
    </source>
</evidence>
<evidence type="ECO:0000256" key="1">
    <source>
        <dbReference type="ARBA" id="ARBA00004842"/>
    </source>
</evidence>
<feature type="binding site" evidence="11">
    <location>
        <position position="121"/>
    </location>
    <ligand>
        <name>ATP</name>
        <dbReference type="ChEBI" id="CHEBI:30616"/>
    </ligand>
</feature>
<comment type="function">
    <text evidence="11">Catalyzes the specific phosphorylation of the 3-hydroxyl group of shikimic acid using ATP as a cosubstrate.</text>
</comment>
<evidence type="ECO:0000256" key="3">
    <source>
        <dbReference type="ARBA" id="ARBA00012154"/>
    </source>
</evidence>
<dbReference type="PANTHER" id="PTHR21087">
    <property type="entry name" value="SHIKIMATE KINASE"/>
    <property type="match status" value="1"/>
</dbReference>
<comment type="cofactor">
    <cofactor evidence="11">
        <name>Mg(2+)</name>
        <dbReference type="ChEBI" id="CHEBI:18420"/>
    </cofactor>
    <text evidence="11">Binds 1 Mg(2+) ion per subunit.</text>
</comment>
<dbReference type="HAMAP" id="MF_00109">
    <property type="entry name" value="Shikimate_kinase"/>
    <property type="match status" value="1"/>
</dbReference>
<dbReference type="GO" id="GO:0016301">
    <property type="term" value="F:kinase activity"/>
    <property type="evidence" value="ECO:0007669"/>
    <property type="project" value="UniProtKB-KW"/>
</dbReference>
<gene>
    <name evidence="11" type="primary">aroK</name>
    <name evidence="12" type="ORF">EV678_2058</name>
</gene>
<dbReference type="Pfam" id="PF01202">
    <property type="entry name" value="SKI"/>
    <property type="match status" value="1"/>
</dbReference>
<dbReference type="InterPro" id="IPR000623">
    <property type="entry name" value="Shikimate_kinase/TSH1"/>
</dbReference>
<keyword evidence="11" id="KW-0479">Metal-binding</keyword>
<dbReference type="Proteomes" id="UP000292136">
    <property type="component" value="Unassembled WGS sequence"/>
</dbReference>
<evidence type="ECO:0000313" key="12">
    <source>
        <dbReference type="EMBL" id="RZT76186.1"/>
    </source>
</evidence>
<name>A0ABY0IQ19_9RHOO</name>
<evidence type="ECO:0000313" key="13">
    <source>
        <dbReference type="Proteomes" id="UP000292136"/>
    </source>
</evidence>
<keyword evidence="13" id="KW-1185">Reference proteome</keyword>
<keyword evidence="11" id="KW-0963">Cytoplasm</keyword>
<dbReference type="SUPFAM" id="SSF52540">
    <property type="entry name" value="P-loop containing nucleoside triphosphate hydrolases"/>
    <property type="match status" value="1"/>
</dbReference>
<keyword evidence="7 11" id="KW-0418">Kinase</keyword>
<evidence type="ECO:0000256" key="6">
    <source>
        <dbReference type="ARBA" id="ARBA00022741"/>
    </source>
</evidence>
<dbReference type="PROSITE" id="PS01128">
    <property type="entry name" value="SHIKIMATE_KINASE"/>
    <property type="match status" value="1"/>
</dbReference>
<feature type="binding site" evidence="11">
    <location>
        <position position="83"/>
    </location>
    <ligand>
        <name>substrate</name>
    </ligand>
</feature>
<comment type="caution">
    <text evidence="12">The sequence shown here is derived from an EMBL/GenBank/DDBJ whole genome shotgun (WGS) entry which is preliminary data.</text>
</comment>
<protein>
    <recommendedName>
        <fullName evidence="3 11">Shikimate kinase</fullName>
        <shortName evidence="11">SK</shortName>
        <ecNumber evidence="3 11">2.7.1.71</ecNumber>
    </recommendedName>
</protein>
<evidence type="ECO:0000256" key="4">
    <source>
        <dbReference type="ARBA" id="ARBA00022605"/>
    </source>
</evidence>
<dbReference type="InterPro" id="IPR023000">
    <property type="entry name" value="Shikimate_kinase_CS"/>
</dbReference>
<evidence type="ECO:0000256" key="8">
    <source>
        <dbReference type="ARBA" id="ARBA00022840"/>
    </source>
</evidence>
<dbReference type="PANTHER" id="PTHR21087:SF16">
    <property type="entry name" value="SHIKIMATE KINASE 1, CHLOROPLASTIC"/>
    <property type="match status" value="1"/>
</dbReference>
<dbReference type="CDD" id="cd00464">
    <property type="entry name" value="SK"/>
    <property type="match status" value="1"/>
</dbReference>
<evidence type="ECO:0000256" key="5">
    <source>
        <dbReference type="ARBA" id="ARBA00022679"/>
    </source>
</evidence>
<keyword evidence="9 11" id="KW-0057">Aromatic amino acid biosynthesis</keyword>
<feature type="binding site" evidence="11">
    <location>
        <position position="37"/>
    </location>
    <ligand>
        <name>substrate</name>
    </ligand>
</feature>